<dbReference type="SUPFAM" id="SSF56112">
    <property type="entry name" value="Protein kinase-like (PK-like)"/>
    <property type="match status" value="1"/>
</dbReference>
<comment type="similarity">
    <text evidence="2">In the N-terminal section; belongs to the leguminous lectin family.</text>
</comment>
<evidence type="ECO:0000256" key="13">
    <source>
        <dbReference type="PROSITE-ProRule" id="PRU10141"/>
    </source>
</evidence>
<sequence>MHLIFLLLVSLFLNGTAAWLCDRQCGGGRGSIVPRPFGFSAGCPVVLSCDVTHTSMPFLPYRGGGGDDGAATSYRVIAFNSTASTFLVTVPPSCTRDVYVARSELSGTNYGVSSRTGLFLHGGGRCGASGNSKTACSLLPADIMPGLLRAAQCGAGENGNESSTAAVACVASATPKPNNTTGVREDLFLGWEKTEKANCDGVLTAAVYGGGVASPEVGVAELGWWLDGPCAGKGAVSCAAAATCSDVQTPSGTVGHRCTCMDGMNGDGFAAGDGCYTASSYSTGRGRRNATTKATKGQKPIAATLFRRELDLEAPEPRRFSCHELAVATDKFSDNKVLGRGGFGSVYKGFLSDMDREVAVKRVSKTSRQGWKEFVSELVGWCHGGDELLLVYELMHNGSLDTHLHTADSTLTCPVRDIKPSNIMLNTSLTAKFGDFGLARLINDGRGSHTTGIAGTMGYIDPECVLAGRTSIESDIYSFGVVLLEIAYGDVVHLVRWVWDLYGQGAILDAADTRLSGGGLDADVKEIERVMVVGLWCAHPDRRLRPSIRARRDSRGTGLEFDERNVAKDKLFTRVSVKKLLSIIDSAKKSDNRKFFAWDGQEIPW</sequence>
<keyword evidence="7 13" id="KW-0547">Nucleotide-binding</keyword>
<evidence type="ECO:0000256" key="6">
    <source>
        <dbReference type="ARBA" id="ARBA00022729"/>
    </source>
</evidence>
<comment type="similarity">
    <text evidence="3">In the C-terminal section; belongs to the protein kinase superfamily. Ser/Thr protein kinase family.</text>
</comment>
<evidence type="ECO:0000313" key="17">
    <source>
        <dbReference type="EnsemblPlants" id="KQJ85882"/>
    </source>
</evidence>
<evidence type="ECO:0000256" key="3">
    <source>
        <dbReference type="ARBA" id="ARBA00010217"/>
    </source>
</evidence>
<keyword evidence="10" id="KW-0472">Membrane</keyword>
<keyword evidence="5" id="KW-0812">Transmembrane</keyword>
<feature type="binding site" evidence="13">
    <location>
        <position position="361"/>
    </location>
    <ligand>
        <name>ATP</name>
        <dbReference type="ChEBI" id="CHEBI:30616"/>
    </ligand>
</feature>
<keyword evidence="9" id="KW-1133">Transmembrane helix</keyword>
<dbReference type="AlphaFoldDB" id="A0A0Q3GYF0"/>
<dbReference type="Pfam" id="PF07714">
    <property type="entry name" value="PK_Tyr_Ser-Thr"/>
    <property type="match status" value="1"/>
</dbReference>
<evidence type="ECO:0000256" key="1">
    <source>
        <dbReference type="ARBA" id="ARBA00004251"/>
    </source>
</evidence>
<dbReference type="FunFam" id="1.10.510.10:FF:000240">
    <property type="entry name" value="Lectin-domain containing receptor kinase A4.3"/>
    <property type="match status" value="1"/>
</dbReference>
<keyword evidence="12" id="KW-0325">Glycoprotein</keyword>
<dbReference type="PROSITE" id="PS00107">
    <property type="entry name" value="PROTEIN_KINASE_ATP"/>
    <property type="match status" value="1"/>
</dbReference>
<accession>A0A0Q3GYF0</accession>
<dbReference type="PANTHER" id="PTHR27007">
    <property type="match status" value="1"/>
</dbReference>
<keyword evidence="18" id="KW-1185">Reference proteome</keyword>
<dbReference type="Pfam" id="PF00069">
    <property type="entry name" value="Pkinase"/>
    <property type="match status" value="1"/>
</dbReference>
<evidence type="ECO:0000256" key="9">
    <source>
        <dbReference type="ARBA" id="ARBA00022989"/>
    </source>
</evidence>
<feature type="signal peptide" evidence="14">
    <location>
        <begin position="1"/>
        <end position="18"/>
    </location>
</feature>
<evidence type="ECO:0000256" key="7">
    <source>
        <dbReference type="ARBA" id="ARBA00022741"/>
    </source>
</evidence>
<proteinExistence type="inferred from homology"/>
<evidence type="ECO:0000256" key="2">
    <source>
        <dbReference type="ARBA" id="ARBA00008536"/>
    </source>
</evidence>
<evidence type="ECO:0000256" key="4">
    <source>
        <dbReference type="ARBA" id="ARBA00022475"/>
    </source>
</evidence>
<feature type="domain" description="Protein kinase" evidence="15">
    <location>
        <begin position="332"/>
        <end position="605"/>
    </location>
</feature>
<evidence type="ECO:0000256" key="5">
    <source>
        <dbReference type="ARBA" id="ARBA00022692"/>
    </source>
</evidence>
<dbReference type="PROSITE" id="PS50011">
    <property type="entry name" value="PROTEIN_KINASE_DOM"/>
    <property type="match status" value="1"/>
</dbReference>
<dbReference type="GO" id="GO:0005886">
    <property type="term" value="C:plasma membrane"/>
    <property type="evidence" value="ECO:0000318"/>
    <property type="project" value="GO_Central"/>
</dbReference>
<name>A0A0Q3GYF0_BRADI</name>
<dbReference type="InterPro" id="IPR017441">
    <property type="entry name" value="Protein_kinase_ATP_BS"/>
</dbReference>
<evidence type="ECO:0000313" key="16">
    <source>
        <dbReference type="EMBL" id="KQJ85882.1"/>
    </source>
</evidence>
<keyword evidence="11" id="KW-0675">Receptor</keyword>
<dbReference type="GO" id="GO:0005524">
    <property type="term" value="F:ATP binding"/>
    <property type="evidence" value="ECO:0007669"/>
    <property type="project" value="UniProtKB-UniRule"/>
</dbReference>
<gene>
    <name evidence="17" type="primary">LOC104581308</name>
    <name evidence="16" type="ORF">BRADI_4g02231v3</name>
</gene>
<dbReference type="Gene3D" id="3.30.200.20">
    <property type="entry name" value="Phosphorylase Kinase, domain 1"/>
    <property type="match status" value="1"/>
</dbReference>
<feature type="chain" id="PRO_5044545944" description="Protein kinase domain-containing protein" evidence="14">
    <location>
        <begin position="19"/>
        <end position="605"/>
    </location>
</feature>
<reference evidence="16 17" key="1">
    <citation type="journal article" date="2010" name="Nature">
        <title>Genome sequencing and analysis of the model grass Brachypodium distachyon.</title>
        <authorList>
            <consortium name="International Brachypodium Initiative"/>
        </authorList>
    </citation>
    <scope>NUCLEOTIDE SEQUENCE [LARGE SCALE GENOMIC DNA]</scope>
    <source>
        <strain evidence="16">Bd21</strain>
        <strain evidence="17">cv. Bd21</strain>
    </source>
</reference>
<dbReference type="Proteomes" id="UP000008810">
    <property type="component" value="Chromosome 4"/>
</dbReference>
<evidence type="ECO:0000256" key="12">
    <source>
        <dbReference type="ARBA" id="ARBA00023180"/>
    </source>
</evidence>
<keyword evidence="6 14" id="KW-0732">Signal</keyword>
<evidence type="ECO:0000256" key="14">
    <source>
        <dbReference type="SAM" id="SignalP"/>
    </source>
</evidence>
<reference evidence="16" key="2">
    <citation type="submission" date="2017-06" db="EMBL/GenBank/DDBJ databases">
        <title>WGS assembly of Brachypodium distachyon.</title>
        <authorList>
            <consortium name="The International Brachypodium Initiative"/>
            <person name="Lucas S."/>
            <person name="Harmon-Smith M."/>
            <person name="Lail K."/>
            <person name="Tice H."/>
            <person name="Grimwood J."/>
            <person name="Bruce D."/>
            <person name="Barry K."/>
            <person name="Shu S."/>
            <person name="Lindquist E."/>
            <person name="Wang M."/>
            <person name="Pitluck S."/>
            <person name="Vogel J.P."/>
            <person name="Garvin D.F."/>
            <person name="Mockler T.C."/>
            <person name="Schmutz J."/>
            <person name="Rokhsar D."/>
            <person name="Bevan M.W."/>
        </authorList>
    </citation>
    <scope>NUCLEOTIDE SEQUENCE</scope>
    <source>
        <strain evidence="16">Bd21</strain>
    </source>
</reference>
<dbReference type="EMBL" id="CM000883">
    <property type="protein sequence ID" value="KQJ85882.1"/>
    <property type="molecule type" value="Genomic_DNA"/>
</dbReference>
<reference evidence="17" key="3">
    <citation type="submission" date="2018-08" db="UniProtKB">
        <authorList>
            <consortium name="EnsemblPlants"/>
        </authorList>
    </citation>
    <scope>IDENTIFICATION</scope>
    <source>
        <strain evidence="17">cv. Bd21</strain>
    </source>
</reference>
<dbReference type="EnsemblPlants" id="KQJ85882">
    <property type="protein sequence ID" value="KQJ85882"/>
    <property type="gene ID" value="BRADI_4g02231v3"/>
</dbReference>
<organism evidence="16">
    <name type="scientific">Brachypodium distachyon</name>
    <name type="common">Purple false brome</name>
    <name type="synonym">Trachynia distachya</name>
    <dbReference type="NCBI Taxonomy" id="15368"/>
    <lineage>
        <taxon>Eukaryota</taxon>
        <taxon>Viridiplantae</taxon>
        <taxon>Streptophyta</taxon>
        <taxon>Embryophyta</taxon>
        <taxon>Tracheophyta</taxon>
        <taxon>Spermatophyta</taxon>
        <taxon>Magnoliopsida</taxon>
        <taxon>Liliopsida</taxon>
        <taxon>Poales</taxon>
        <taxon>Poaceae</taxon>
        <taxon>BOP clade</taxon>
        <taxon>Pooideae</taxon>
        <taxon>Stipodae</taxon>
        <taxon>Brachypodieae</taxon>
        <taxon>Brachypodium</taxon>
    </lineage>
</organism>
<evidence type="ECO:0000313" key="18">
    <source>
        <dbReference type="Proteomes" id="UP000008810"/>
    </source>
</evidence>
<dbReference type="Gramene" id="KQJ85882">
    <property type="protein sequence ID" value="KQJ85882"/>
    <property type="gene ID" value="BRADI_4g02231v3"/>
</dbReference>
<dbReference type="InterPro" id="IPR050528">
    <property type="entry name" value="L-type_Lectin-RKs"/>
</dbReference>
<dbReference type="OrthoDB" id="652621at2759"/>
<evidence type="ECO:0000259" key="15">
    <source>
        <dbReference type="PROSITE" id="PS50011"/>
    </source>
</evidence>
<keyword evidence="8 13" id="KW-0067">ATP-binding</keyword>
<comment type="subcellular location">
    <subcellularLocation>
        <location evidence="1">Cell membrane</location>
        <topology evidence="1">Single-pass type I membrane protein</topology>
    </subcellularLocation>
</comment>
<dbReference type="GO" id="GO:0002229">
    <property type="term" value="P:defense response to oomycetes"/>
    <property type="evidence" value="ECO:0007669"/>
    <property type="project" value="UniProtKB-ARBA"/>
</dbReference>
<evidence type="ECO:0000256" key="11">
    <source>
        <dbReference type="ARBA" id="ARBA00023170"/>
    </source>
</evidence>
<dbReference type="GO" id="GO:0004672">
    <property type="term" value="F:protein kinase activity"/>
    <property type="evidence" value="ECO:0007669"/>
    <property type="project" value="InterPro"/>
</dbReference>
<evidence type="ECO:0000256" key="10">
    <source>
        <dbReference type="ARBA" id="ARBA00023136"/>
    </source>
</evidence>
<keyword evidence="4" id="KW-1003">Cell membrane</keyword>
<dbReference type="ExpressionAtlas" id="A0A0Q3GYF0">
    <property type="expression patterns" value="differential"/>
</dbReference>
<protein>
    <recommendedName>
        <fullName evidence="15">Protein kinase domain-containing protein</fullName>
    </recommendedName>
</protein>
<evidence type="ECO:0000256" key="8">
    <source>
        <dbReference type="ARBA" id="ARBA00022840"/>
    </source>
</evidence>
<dbReference type="SMART" id="SM00220">
    <property type="entry name" value="S_TKc"/>
    <property type="match status" value="1"/>
</dbReference>
<dbReference type="Gene3D" id="1.10.510.10">
    <property type="entry name" value="Transferase(Phosphotransferase) domain 1"/>
    <property type="match status" value="1"/>
</dbReference>
<dbReference type="InterPro" id="IPR001245">
    <property type="entry name" value="Ser-Thr/Tyr_kinase_cat_dom"/>
</dbReference>
<dbReference type="InterPro" id="IPR000719">
    <property type="entry name" value="Prot_kinase_dom"/>
</dbReference>
<dbReference type="InterPro" id="IPR011009">
    <property type="entry name" value="Kinase-like_dom_sf"/>
</dbReference>